<dbReference type="Proteomes" id="UP000014760">
    <property type="component" value="Unassembled WGS sequence"/>
</dbReference>
<proteinExistence type="predicted"/>
<dbReference type="Gene3D" id="3.90.215.10">
    <property type="entry name" value="Gamma Fibrinogen, chain A, domain 1"/>
    <property type="match status" value="1"/>
</dbReference>
<dbReference type="EMBL" id="AMQN01027675">
    <property type="status" value="NOT_ANNOTATED_CDS"/>
    <property type="molecule type" value="Genomic_DNA"/>
</dbReference>
<dbReference type="AlphaFoldDB" id="R7U243"/>
<name>R7U243_CAPTE</name>
<protein>
    <recommendedName>
        <fullName evidence="1">Fibrinogen C-terminal domain-containing protein</fullName>
    </recommendedName>
</protein>
<sequence length="62" mass="6836">MAGDNCASLFRGAFWHGACHNANPNGAYLGGANTAFGSGVNWYTYRGLEYSLKFIEMKIRKE</sequence>
<reference evidence="4" key="1">
    <citation type="submission" date="2012-12" db="EMBL/GenBank/DDBJ databases">
        <authorList>
            <person name="Hellsten U."/>
            <person name="Grimwood J."/>
            <person name="Chapman J.A."/>
            <person name="Shapiro H."/>
            <person name="Aerts A."/>
            <person name="Otillar R.P."/>
            <person name="Terry A.Y."/>
            <person name="Boore J.L."/>
            <person name="Simakov O."/>
            <person name="Marletaz F."/>
            <person name="Cho S.-J."/>
            <person name="Edsinger-Gonzales E."/>
            <person name="Havlak P."/>
            <person name="Kuo D.-H."/>
            <person name="Larsson T."/>
            <person name="Lv J."/>
            <person name="Arendt D."/>
            <person name="Savage R."/>
            <person name="Osoegawa K."/>
            <person name="de Jong P."/>
            <person name="Lindberg D.R."/>
            <person name="Seaver E.C."/>
            <person name="Weisblat D.A."/>
            <person name="Putnam N.H."/>
            <person name="Grigoriev I.V."/>
            <person name="Rokhsar D.S."/>
        </authorList>
    </citation>
    <scope>NUCLEOTIDE SEQUENCE</scope>
    <source>
        <strain evidence="4">I ESC-2004</strain>
    </source>
</reference>
<dbReference type="EMBL" id="KB308623">
    <property type="protein sequence ID" value="ELT97240.1"/>
    <property type="molecule type" value="Genomic_DNA"/>
</dbReference>
<dbReference type="InterPro" id="IPR014716">
    <property type="entry name" value="Fibrinogen_a/b/g_C_1"/>
</dbReference>
<gene>
    <name evidence="2" type="ORF">CAPTEDRAFT_144136</name>
</gene>
<organism evidence="2">
    <name type="scientific">Capitella teleta</name>
    <name type="common">Polychaete worm</name>
    <dbReference type="NCBI Taxonomy" id="283909"/>
    <lineage>
        <taxon>Eukaryota</taxon>
        <taxon>Metazoa</taxon>
        <taxon>Spiralia</taxon>
        <taxon>Lophotrochozoa</taxon>
        <taxon>Annelida</taxon>
        <taxon>Polychaeta</taxon>
        <taxon>Sedentaria</taxon>
        <taxon>Scolecida</taxon>
        <taxon>Capitellidae</taxon>
        <taxon>Capitella</taxon>
    </lineage>
</organism>
<dbReference type="OrthoDB" id="6146709at2759"/>
<evidence type="ECO:0000313" key="4">
    <source>
        <dbReference type="Proteomes" id="UP000014760"/>
    </source>
</evidence>
<dbReference type="InterPro" id="IPR002181">
    <property type="entry name" value="Fibrinogen_a/b/g_C_dom"/>
</dbReference>
<feature type="domain" description="Fibrinogen C-terminal" evidence="1">
    <location>
        <begin position="1"/>
        <end position="62"/>
    </location>
</feature>
<dbReference type="STRING" id="283909.R7U243"/>
<dbReference type="InterPro" id="IPR050373">
    <property type="entry name" value="Fibrinogen_C-term_domain"/>
</dbReference>
<dbReference type="EnsemblMetazoa" id="CapteT144136">
    <property type="protein sequence ID" value="CapteP144136"/>
    <property type="gene ID" value="CapteG144136"/>
</dbReference>
<keyword evidence="4" id="KW-1185">Reference proteome</keyword>
<dbReference type="HOGENOM" id="CLU_038628_11_1_1"/>
<dbReference type="Pfam" id="PF00147">
    <property type="entry name" value="Fibrinogen_C"/>
    <property type="match status" value="1"/>
</dbReference>
<evidence type="ECO:0000259" key="1">
    <source>
        <dbReference type="PROSITE" id="PS51406"/>
    </source>
</evidence>
<dbReference type="InterPro" id="IPR036056">
    <property type="entry name" value="Fibrinogen-like_C"/>
</dbReference>
<dbReference type="SUPFAM" id="SSF56496">
    <property type="entry name" value="Fibrinogen C-terminal domain-like"/>
    <property type="match status" value="1"/>
</dbReference>
<dbReference type="PROSITE" id="PS51406">
    <property type="entry name" value="FIBRINOGEN_C_2"/>
    <property type="match status" value="1"/>
</dbReference>
<evidence type="ECO:0000313" key="2">
    <source>
        <dbReference type="EMBL" id="ELT97240.1"/>
    </source>
</evidence>
<accession>R7U243</accession>
<dbReference type="GO" id="GO:0005615">
    <property type="term" value="C:extracellular space"/>
    <property type="evidence" value="ECO:0007669"/>
    <property type="project" value="TreeGrafter"/>
</dbReference>
<reference evidence="3" key="3">
    <citation type="submission" date="2015-06" db="UniProtKB">
        <authorList>
            <consortium name="EnsemblMetazoa"/>
        </authorList>
    </citation>
    <scope>IDENTIFICATION</scope>
</reference>
<evidence type="ECO:0000313" key="3">
    <source>
        <dbReference type="EnsemblMetazoa" id="CapteP144136"/>
    </source>
</evidence>
<dbReference type="PANTHER" id="PTHR19143">
    <property type="entry name" value="FIBRINOGEN/TENASCIN/ANGIOPOEITIN"/>
    <property type="match status" value="1"/>
</dbReference>
<dbReference type="PANTHER" id="PTHR19143:SF458">
    <property type="entry name" value="FIBRINOGEN C-TERMINAL DOMAIN-CONTAINING PROTEIN-RELATED"/>
    <property type="match status" value="1"/>
</dbReference>
<reference evidence="2 4" key="2">
    <citation type="journal article" date="2013" name="Nature">
        <title>Insights into bilaterian evolution from three spiralian genomes.</title>
        <authorList>
            <person name="Simakov O."/>
            <person name="Marletaz F."/>
            <person name="Cho S.J."/>
            <person name="Edsinger-Gonzales E."/>
            <person name="Havlak P."/>
            <person name="Hellsten U."/>
            <person name="Kuo D.H."/>
            <person name="Larsson T."/>
            <person name="Lv J."/>
            <person name="Arendt D."/>
            <person name="Savage R."/>
            <person name="Osoegawa K."/>
            <person name="de Jong P."/>
            <person name="Grimwood J."/>
            <person name="Chapman J.A."/>
            <person name="Shapiro H."/>
            <person name="Aerts A."/>
            <person name="Otillar R.P."/>
            <person name="Terry A.Y."/>
            <person name="Boore J.L."/>
            <person name="Grigoriev I.V."/>
            <person name="Lindberg D.R."/>
            <person name="Seaver E.C."/>
            <person name="Weisblat D.A."/>
            <person name="Putnam N.H."/>
            <person name="Rokhsar D.S."/>
        </authorList>
    </citation>
    <scope>NUCLEOTIDE SEQUENCE</scope>
    <source>
        <strain evidence="2 4">I ESC-2004</strain>
    </source>
</reference>